<reference evidence="1 2" key="1">
    <citation type="journal article" date="2006" name="Science">
        <title>The genome of black cottonwood, Populus trichocarpa (Torr. &amp; Gray).</title>
        <authorList>
            <person name="Tuskan G.A."/>
            <person name="Difazio S."/>
            <person name="Jansson S."/>
            <person name="Bohlmann J."/>
            <person name="Grigoriev I."/>
            <person name="Hellsten U."/>
            <person name="Putnam N."/>
            <person name="Ralph S."/>
            <person name="Rombauts S."/>
            <person name="Salamov A."/>
            <person name="Schein J."/>
            <person name="Sterck L."/>
            <person name="Aerts A."/>
            <person name="Bhalerao R.R."/>
            <person name="Bhalerao R.P."/>
            <person name="Blaudez D."/>
            <person name="Boerjan W."/>
            <person name="Brun A."/>
            <person name="Brunner A."/>
            <person name="Busov V."/>
            <person name="Campbell M."/>
            <person name="Carlson J."/>
            <person name="Chalot M."/>
            <person name="Chapman J."/>
            <person name="Chen G.L."/>
            <person name="Cooper D."/>
            <person name="Coutinho P.M."/>
            <person name="Couturier J."/>
            <person name="Covert S."/>
            <person name="Cronk Q."/>
            <person name="Cunningham R."/>
            <person name="Davis J."/>
            <person name="Degroeve S."/>
            <person name="Dejardin A."/>
            <person name="Depamphilis C."/>
            <person name="Detter J."/>
            <person name="Dirks B."/>
            <person name="Dubchak I."/>
            <person name="Duplessis S."/>
            <person name="Ehlting J."/>
            <person name="Ellis B."/>
            <person name="Gendler K."/>
            <person name="Goodstein D."/>
            <person name="Gribskov M."/>
            <person name="Grimwood J."/>
            <person name="Groover A."/>
            <person name="Gunter L."/>
            <person name="Hamberger B."/>
            <person name="Heinze B."/>
            <person name="Helariutta Y."/>
            <person name="Henrissat B."/>
            <person name="Holligan D."/>
            <person name="Holt R."/>
            <person name="Huang W."/>
            <person name="Islam-Faridi N."/>
            <person name="Jones S."/>
            <person name="Jones-Rhoades M."/>
            <person name="Jorgensen R."/>
            <person name="Joshi C."/>
            <person name="Kangasjarvi J."/>
            <person name="Karlsson J."/>
            <person name="Kelleher C."/>
            <person name="Kirkpatrick R."/>
            <person name="Kirst M."/>
            <person name="Kohler A."/>
            <person name="Kalluri U."/>
            <person name="Larimer F."/>
            <person name="Leebens-Mack J."/>
            <person name="Leple J.C."/>
            <person name="Locascio P."/>
            <person name="Lou Y."/>
            <person name="Lucas S."/>
            <person name="Martin F."/>
            <person name="Montanini B."/>
            <person name="Napoli C."/>
            <person name="Nelson D.R."/>
            <person name="Nelson C."/>
            <person name="Nieminen K."/>
            <person name="Nilsson O."/>
            <person name="Pereda V."/>
            <person name="Peter G."/>
            <person name="Philippe R."/>
            <person name="Pilate G."/>
            <person name="Poliakov A."/>
            <person name="Razumovskaya J."/>
            <person name="Richardson P."/>
            <person name="Rinaldi C."/>
            <person name="Ritland K."/>
            <person name="Rouze P."/>
            <person name="Ryaboy D."/>
            <person name="Schmutz J."/>
            <person name="Schrader J."/>
            <person name="Segerman B."/>
            <person name="Shin H."/>
            <person name="Siddiqui A."/>
            <person name="Sterky F."/>
            <person name="Terry A."/>
            <person name="Tsai C.J."/>
            <person name="Uberbacher E."/>
            <person name="Unneberg P."/>
            <person name="Vahala J."/>
            <person name="Wall K."/>
            <person name="Wessler S."/>
            <person name="Yang G."/>
            <person name="Yin T."/>
            <person name="Douglas C."/>
            <person name="Marra M."/>
            <person name="Sandberg G."/>
            <person name="Van de Peer Y."/>
            <person name="Rokhsar D."/>
        </authorList>
    </citation>
    <scope>NUCLEOTIDE SEQUENCE [LARGE SCALE GENOMIC DNA]</scope>
    <source>
        <strain evidence="2">cv. Nisqually</strain>
    </source>
</reference>
<evidence type="ECO:0000313" key="2">
    <source>
        <dbReference type="Proteomes" id="UP000006729"/>
    </source>
</evidence>
<sequence>MAETKNQQGFVFAGKKRSSTGQDGDDDCIVANKKAMLSTGMPSTWEDPAAALATSRHEFGEHGGVNMSTEASATFTVMEPETMRRMFSSELGTSAISSVLLQLCCSGGRMVASRTLYGGIHALLTHSYQGRTKVLYFESMSNPTLMVANIPEVSRIARDKGVTAVVDNTFAPMVLSPARLGGDVVVRSISKFISGGADLIAAIFWCIPKLKTRIIANASMEYPQVLSVEQALAGISPGLVRMSVGFNGTLAQKWSQFEKAFSELQDSGLFFRVG</sequence>
<organism evidence="1 2">
    <name type="scientific">Populus trichocarpa</name>
    <name type="common">Western balsam poplar</name>
    <name type="synonym">Populus balsamifera subsp. trichocarpa</name>
    <dbReference type="NCBI Taxonomy" id="3694"/>
    <lineage>
        <taxon>Eukaryota</taxon>
        <taxon>Viridiplantae</taxon>
        <taxon>Streptophyta</taxon>
        <taxon>Embryophyta</taxon>
        <taxon>Tracheophyta</taxon>
        <taxon>Spermatophyta</taxon>
        <taxon>Magnoliopsida</taxon>
        <taxon>eudicotyledons</taxon>
        <taxon>Gunneridae</taxon>
        <taxon>Pentapetalae</taxon>
        <taxon>rosids</taxon>
        <taxon>fabids</taxon>
        <taxon>Malpighiales</taxon>
        <taxon>Salicaceae</taxon>
        <taxon>Saliceae</taxon>
        <taxon>Populus</taxon>
    </lineage>
</organism>
<dbReference type="Proteomes" id="UP000006729">
    <property type="component" value="Chromosome 3"/>
</dbReference>
<keyword evidence="2" id="KW-1185">Reference proteome</keyword>
<name>A0ACC0TA11_POPTR</name>
<comment type="caution">
    <text evidence="1">The sequence shown here is derived from an EMBL/GenBank/DDBJ whole genome shotgun (WGS) entry which is preliminary data.</text>
</comment>
<proteinExistence type="predicted"/>
<accession>A0ACC0TA11</accession>
<gene>
    <name evidence="1" type="ORF">POPTR_003G146600v4</name>
</gene>
<protein>
    <submittedName>
        <fullName evidence="1">Uncharacterized protein</fullName>
    </submittedName>
</protein>
<dbReference type="EMBL" id="CM009292">
    <property type="protein sequence ID" value="KAI9398208.1"/>
    <property type="molecule type" value="Genomic_DNA"/>
</dbReference>
<evidence type="ECO:0000313" key="1">
    <source>
        <dbReference type="EMBL" id="KAI9398208.1"/>
    </source>
</evidence>